<dbReference type="InterPro" id="IPR005049">
    <property type="entry name" value="STL-like"/>
</dbReference>
<dbReference type="Proteomes" id="UP001176961">
    <property type="component" value="Unassembled WGS sequence"/>
</dbReference>
<dbReference type="PANTHER" id="PTHR31362:SF0">
    <property type="entry name" value="EXOSTOSIN DOMAIN-CONTAINING PROTEIN-RELATED"/>
    <property type="match status" value="1"/>
</dbReference>
<dbReference type="AlphaFoldDB" id="A0AA36H9S0"/>
<evidence type="ECO:0000313" key="1">
    <source>
        <dbReference type="EMBL" id="CAJ0606790.1"/>
    </source>
</evidence>
<accession>A0AA36H9S0</accession>
<protein>
    <submittedName>
        <fullName evidence="1">Uncharacterized protein</fullName>
    </submittedName>
</protein>
<evidence type="ECO:0000313" key="2">
    <source>
        <dbReference type="Proteomes" id="UP001176961"/>
    </source>
</evidence>
<dbReference type="EMBL" id="CATQJL010000316">
    <property type="protein sequence ID" value="CAJ0606790.1"/>
    <property type="molecule type" value="Genomic_DNA"/>
</dbReference>
<gene>
    <name evidence="1" type="ORF">CYNAS_LOCUS18773</name>
</gene>
<reference evidence="1" key="1">
    <citation type="submission" date="2023-07" db="EMBL/GenBank/DDBJ databases">
        <authorList>
            <consortium name="CYATHOMIX"/>
        </authorList>
    </citation>
    <scope>NUCLEOTIDE SEQUENCE</scope>
    <source>
        <strain evidence="1">N/A</strain>
    </source>
</reference>
<sequence>MAVSAQRGQALANAVHIAQLRLLLHVLMPDAYYSDFVESLHRLDDPPEPCRFIGQLNGSSSLFLCRELPSPSIQEGVIIENNRIAAPLSIGVGTYSLWLPRYTLYHYDSFFMLPILCIQQTSWENTLVRSLLAQKLLHFTGKRIAFYPIEVLIVVDNYQRKKGIGLLQRLYQPYFGMTIFCGSYNQLEYSDGGYFLTGDDAIFNFWHKLNHSEILFPFEYGNYGSRWWRSIYGGIAAKRASQIFEQVSRTNTRVKKILECYKNGLNENGRDRDALKHIASDTGNSVSDFFYVPQKRLAYVTELIEVFFEAGLFVELTILKILQTVPHNSSPHRPLKLNENSFVYINYRNRHRWYDFYNSNIIMIHPIKINQFVEMKPRKR</sequence>
<organism evidence="1 2">
    <name type="scientific">Cylicocyclus nassatus</name>
    <name type="common">Nematode worm</name>
    <dbReference type="NCBI Taxonomy" id="53992"/>
    <lineage>
        <taxon>Eukaryota</taxon>
        <taxon>Metazoa</taxon>
        <taxon>Ecdysozoa</taxon>
        <taxon>Nematoda</taxon>
        <taxon>Chromadorea</taxon>
        <taxon>Rhabditida</taxon>
        <taxon>Rhabditina</taxon>
        <taxon>Rhabditomorpha</taxon>
        <taxon>Strongyloidea</taxon>
        <taxon>Strongylidae</taxon>
        <taxon>Cylicocyclus</taxon>
    </lineage>
</organism>
<name>A0AA36H9S0_CYLNA</name>
<keyword evidence="2" id="KW-1185">Reference proteome</keyword>
<dbReference type="Pfam" id="PF03385">
    <property type="entry name" value="STELLO"/>
    <property type="match status" value="2"/>
</dbReference>
<comment type="caution">
    <text evidence="1">The sequence shown here is derived from an EMBL/GenBank/DDBJ whole genome shotgun (WGS) entry which is preliminary data.</text>
</comment>
<proteinExistence type="predicted"/>
<dbReference type="PANTHER" id="PTHR31362">
    <property type="entry name" value="GLYCOSYLTRANSFERASE STELLO1-RELATED"/>
    <property type="match status" value="1"/>
</dbReference>